<feature type="transmembrane region" description="Helical" evidence="1">
    <location>
        <begin position="279"/>
        <end position="297"/>
    </location>
</feature>
<dbReference type="InterPro" id="IPR031563">
    <property type="entry name" value="MOT1/MOT2"/>
</dbReference>
<evidence type="ECO:0008006" key="4">
    <source>
        <dbReference type="Google" id="ProtNLM"/>
    </source>
</evidence>
<keyword evidence="3" id="KW-1185">Reference proteome</keyword>
<organism evidence="2 3">
    <name type="scientific">Daucus carota subsp. sativus</name>
    <name type="common">Carrot</name>
    <dbReference type="NCBI Taxonomy" id="79200"/>
    <lineage>
        <taxon>Eukaryota</taxon>
        <taxon>Viridiplantae</taxon>
        <taxon>Streptophyta</taxon>
        <taxon>Embryophyta</taxon>
        <taxon>Tracheophyta</taxon>
        <taxon>Spermatophyta</taxon>
        <taxon>Magnoliopsida</taxon>
        <taxon>eudicotyledons</taxon>
        <taxon>Gunneridae</taxon>
        <taxon>Pentapetalae</taxon>
        <taxon>asterids</taxon>
        <taxon>campanulids</taxon>
        <taxon>Apiales</taxon>
        <taxon>Apiaceae</taxon>
        <taxon>Apioideae</taxon>
        <taxon>Scandiceae</taxon>
        <taxon>Daucinae</taxon>
        <taxon>Daucus</taxon>
        <taxon>Daucus sect. Daucus</taxon>
    </lineage>
</organism>
<accession>A0AAF0XT01</accession>
<dbReference type="Pfam" id="PF16983">
    <property type="entry name" value="MFS_MOT1"/>
    <property type="match status" value="2"/>
</dbReference>
<feature type="transmembrane region" description="Helical" evidence="1">
    <location>
        <begin position="309"/>
        <end position="334"/>
    </location>
</feature>
<feature type="transmembrane region" description="Helical" evidence="1">
    <location>
        <begin position="250"/>
        <end position="273"/>
    </location>
</feature>
<keyword evidence="1" id="KW-0472">Membrane</keyword>
<protein>
    <recommendedName>
        <fullName evidence="4">Sulfate transporter</fullName>
    </recommendedName>
</protein>
<reference evidence="2" key="2">
    <citation type="submission" date="2022-03" db="EMBL/GenBank/DDBJ databases">
        <title>Draft title - Genomic analysis of global carrot germplasm unveils the trajectory of domestication and the origin of high carotenoid orange carrot.</title>
        <authorList>
            <person name="Iorizzo M."/>
            <person name="Ellison S."/>
            <person name="Senalik D."/>
            <person name="Macko-Podgorni A."/>
            <person name="Grzebelus D."/>
            <person name="Bostan H."/>
            <person name="Rolling W."/>
            <person name="Curaba J."/>
            <person name="Simon P."/>
        </authorList>
    </citation>
    <scope>NUCLEOTIDE SEQUENCE</scope>
    <source>
        <tissue evidence="2">Leaf</tissue>
    </source>
</reference>
<feature type="transmembrane region" description="Helical" evidence="1">
    <location>
        <begin position="99"/>
        <end position="120"/>
    </location>
</feature>
<keyword evidence="1" id="KW-1133">Transmembrane helix</keyword>
<reference evidence="2" key="1">
    <citation type="journal article" date="2016" name="Nat. Genet.">
        <title>A high-quality carrot genome assembly provides new insights into carotenoid accumulation and asterid genome evolution.</title>
        <authorList>
            <person name="Iorizzo M."/>
            <person name="Ellison S."/>
            <person name="Senalik D."/>
            <person name="Zeng P."/>
            <person name="Satapoomin P."/>
            <person name="Huang J."/>
            <person name="Bowman M."/>
            <person name="Iovene M."/>
            <person name="Sanseverino W."/>
            <person name="Cavagnaro P."/>
            <person name="Yildiz M."/>
            <person name="Macko-Podgorni A."/>
            <person name="Moranska E."/>
            <person name="Grzebelus E."/>
            <person name="Grzebelus D."/>
            <person name="Ashrafi H."/>
            <person name="Zheng Z."/>
            <person name="Cheng S."/>
            <person name="Spooner D."/>
            <person name="Van Deynze A."/>
            <person name="Simon P."/>
        </authorList>
    </citation>
    <scope>NUCLEOTIDE SEQUENCE</scope>
    <source>
        <tissue evidence="2">Leaf</tissue>
    </source>
</reference>
<dbReference type="GO" id="GO:0015098">
    <property type="term" value="F:molybdate ion transmembrane transporter activity"/>
    <property type="evidence" value="ECO:0007669"/>
    <property type="project" value="InterPro"/>
</dbReference>
<dbReference type="PANTHER" id="PTHR31970:SF0">
    <property type="entry name" value="MOLYBDATE TRANSPORTER 1"/>
    <property type="match status" value="1"/>
</dbReference>
<evidence type="ECO:0000256" key="1">
    <source>
        <dbReference type="SAM" id="Phobius"/>
    </source>
</evidence>
<dbReference type="AlphaFoldDB" id="A0AAF0XT01"/>
<feature type="transmembrane region" description="Helical" evidence="1">
    <location>
        <begin position="58"/>
        <end position="78"/>
    </location>
</feature>
<feature type="transmembrane region" description="Helical" evidence="1">
    <location>
        <begin position="126"/>
        <end position="143"/>
    </location>
</feature>
<feature type="transmembrane region" description="Helical" evidence="1">
    <location>
        <begin position="219"/>
        <end position="238"/>
    </location>
</feature>
<gene>
    <name evidence="2" type="ORF">DCAR_0831766</name>
</gene>
<dbReference type="PANTHER" id="PTHR31970">
    <property type="match status" value="1"/>
</dbReference>
<dbReference type="Proteomes" id="UP000077755">
    <property type="component" value="Chromosome 8"/>
</dbReference>
<dbReference type="EMBL" id="CP093350">
    <property type="protein sequence ID" value="WOH12264.1"/>
    <property type="molecule type" value="Genomic_DNA"/>
</dbReference>
<proteinExistence type="predicted"/>
<sequence length="349" mass="37271">MESSSQTSTIPTKPVAGKLKTSLIFWSKWTELNGAMGDLGPIIMVLTFAKDLNLGKTLVFTSIFNIITGAIYGVLMPVQPMKSIAAVAVFTPEFGIPEIMAAEIYMAAILFLLGIIPLPVVRGVQLAQGLLFAMTAVDLNLVGTGVRPWIGLDGIILALVCAFFYYYCYCFSSAFIIFLLGVILAFIRGPEVVKDIAFCPSSLELICKLSSDIFPSKDVSVISVSISVGMMNLVECWFGAMPSCHGARGYGGCVALLGAAKLALGFLLSGSLVKILNQFPVGVLGVLLLFAGIELALCCRDMNTKEDSFVMLLCTAVSSAAVGFVCGLVVYLLLKFRKLGKNQPQSSVH</sequence>
<feature type="transmembrane region" description="Helical" evidence="1">
    <location>
        <begin position="155"/>
        <end position="187"/>
    </location>
</feature>
<keyword evidence="1" id="KW-0812">Transmembrane</keyword>
<evidence type="ECO:0000313" key="2">
    <source>
        <dbReference type="EMBL" id="WOH12264.1"/>
    </source>
</evidence>
<name>A0AAF0XT01_DAUCS</name>
<evidence type="ECO:0000313" key="3">
    <source>
        <dbReference type="Proteomes" id="UP000077755"/>
    </source>
</evidence>